<evidence type="ECO:0000256" key="4">
    <source>
        <dbReference type="RuleBase" id="RU003815"/>
    </source>
</evidence>
<dbReference type="SUPFAM" id="SSF54211">
    <property type="entry name" value="Ribosomal protein S5 domain 2-like"/>
    <property type="match status" value="1"/>
</dbReference>
<reference evidence="6 7" key="1">
    <citation type="submission" date="2016-11" db="EMBL/GenBank/DDBJ databases">
        <authorList>
            <person name="Jaros S."/>
            <person name="Januszkiewicz K."/>
            <person name="Wedrychowicz H."/>
        </authorList>
    </citation>
    <scope>NUCLEOTIDE SEQUENCE [LARGE SCALE GENOMIC DNA]</scope>
</reference>
<dbReference type="AlphaFoldDB" id="A0A2X0LUN6"/>
<sequence length="418" mass="45231">MTSKSSVLHQTFKSTASTRAPSSYASGSSSSSSSPSFFPLASSHSARVVHPPTAYWYTSRPSLNATLASLERTLNQSRTHLFKCGLLRSIATPLSSSEFASSLPHPRERRWKDAKEMGVYLRNGTDLRTSEYRRLTGVLAHLEGLLPYAKLGDELPPPSTTSPQGINRSVLPPSLVVDPVAANQALASRSQQKDAPAESAESAESAEPESEHEDVDSYRGSATTLSGQLDVLLSRFVAPAVLSATGATLERVSGAARRLGRMDHHGRVNAVGRRKESTARVWIIPASSAATESTEQDPTPGRILVNATSLPEYFSVASHRSAVVRPLTLTSSLGVFNVFAIAEGGGIAAQAEAVAMAMARALAEWERCKIEQGELQEGEVTWREILKKANLIDRDPRMVERKKTGQAKARKKFAWVKR</sequence>
<feature type="region of interest" description="Disordered" evidence="5">
    <location>
        <begin position="1"/>
        <end position="33"/>
    </location>
</feature>
<dbReference type="CDD" id="cd15482">
    <property type="entry name" value="Sialidase_non-viral"/>
    <property type="match status" value="1"/>
</dbReference>
<accession>A0A2X0LUN6</accession>
<keyword evidence="7" id="KW-1185">Reference proteome</keyword>
<feature type="region of interest" description="Disordered" evidence="5">
    <location>
        <begin position="186"/>
        <end position="220"/>
    </location>
</feature>
<evidence type="ECO:0000256" key="5">
    <source>
        <dbReference type="SAM" id="MobiDB-lite"/>
    </source>
</evidence>
<name>A0A2X0LUN6_9BASI</name>
<dbReference type="Pfam" id="PF00380">
    <property type="entry name" value="Ribosomal_S9"/>
    <property type="match status" value="1"/>
</dbReference>
<feature type="compositionally biased region" description="Low complexity" evidence="5">
    <location>
        <begin position="17"/>
        <end position="33"/>
    </location>
</feature>
<evidence type="ECO:0000313" key="6">
    <source>
        <dbReference type="EMBL" id="SGY14143.1"/>
    </source>
</evidence>
<dbReference type="Gene3D" id="3.30.230.10">
    <property type="match status" value="1"/>
</dbReference>
<keyword evidence="2 4" id="KW-0689">Ribosomal protein</keyword>
<proteinExistence type="inferred from homology"/>
<gene>
    <name evidence="6" type="primary">BQ5605_C010g06079</name>
    <name evidence="6" type="ORF">BQ5605_C010G06079</name>
</gene>
<dbReference type="InterPro" id="IPR000754">
    <property type="entry name" value="Ribosomal_uS9"/>
</dbReference>
<dbReference type="GO" id="GO:0006412">
    <property type="term" value="P:translation"/>
    <property type="evidence" value="ECO:0007669"/>
    <property type="project" value="InterPro"/>
</dbReference>
<dbReference type="GO" id="GO:0003735">
    <property type="term" value="F:structural constituent of ribosome"/>
    <property type="evidence" value="ECO:0007669"/>
    <property type="project" value="InterPro"/>
</dbReference>
<dbReference type="PANTHER" id="PTHR21569">
    <property type="entry name" value="RIBOSOMAL PROTEIN S9"/>
    <property type="match status" value="1"/>
</dbReference>
<organism evidence="6 7">
    <name type="scientific">Microbotryum silenes-dioicae</name>
    <dbReference type="NCBI Taxonomy" id="796604"/>
    <lineage>
        <taxon>Eukaryota</taxon>
        <taxon>Fungi</taxon>
        <taxon>Dikarya</taxon>
        <taxon>Basidiomycota</taxon>
        <taxon>Pucciniomycotina</taxon>
        <taxon>Microbotryomycetes</taxon>
        <taxon>Microbotryales</taxon>
        <taxon>Microbotryaceae</taxon>
        <taxon>Microbotryum</taxon>
    </lineage>
</organism>
<dbReference type="Proteomes" id="UP000249464">
    <property type="component" value="Unassembled WGS sequence"/>
</dbReference>
<evidence type="ECO:0000256" key="1">
    <source>
        <dbReference type="ARBA" id="ARBA00005251"/>
    </source>
</evidence>
<feature type="region of interest" description="Disordered" evidence="5">
    <location>
        <begin position="151"/>
        <end position="171"/>
    </location>
</feature>
<dbReference type="GO" id="GO:0003723">
    <property type="term" value="F:RNA binding"/>
    <property type="evidence" value="ECO:0007669"/>
    <property type="project" value="TreeGrafter"/>
</dbReference>
<evidence type="ECO:0000313" key="7">
    <source>
        <dbReference type="Proteomes" id="UP000249464"/>
    </source>
</evidence>
<feature type="compositionally biased region" description="Acidic residues" evidence="5">
    <location>
        <begin position="204"/>
        <end position="214"/>
    </location>
</feature>
<dbReference type="InterPro" id="IPR020574">
    <property type="entry name" value="Ribosomal_uS9_CS"/>
</dbReference>
<dbReference type="STRING" id="796604.A0A2X0LUN6"/>
<protein>
    <submittedName>
        <fullName evidence="6">BQ5605_C010g06079 protein</fullName>
    </submittedName>
</protein>
<dbReference type="GO" id="GO:0005763">
    <property type="term" value="C:mitochondrial small ribosomal subunit"/>
    <property type="evidence" value="ECO:0007669"/>
    <property type="project" value="TreeGrafter"/>
</dbReference>
<dbReference type="InterPro" id="IPR014721">
    <property type="entry name" value="Ribsml_uS5_D2-typ_fold_subgr"/>
</dbReference>
<evidence type="ECO:0000256" key="3">
    <source>
        <dbReference type="ARBA" id="ARBA00023274"/>
    </source>
</evidence>
<keyword evidence="3 4" id="KW-0687">Ribonucleoprotein</keyword>
<evidence type="ECO:0000256" key="2">
    <source>
        <dbReference type="ARBA" id="ARBA00022980"/>
    </source>
</evidence>
<dbReference type="PROSITE" id="PS00360">
    <property type="entry name" value="RIBOSOMAL_S9"/>
    <property type="match status" value="1"/>
</dbReference>
<dbReference type="InterPro" id="IPR020568">
    <property type="entry name" value="Ribosomal_Su5_D2-typ_SF"/>
</dbReference>
<feature type="compositionally biased region" description="Polar residues" evidence="5">
    <location>
        <begin position="1"/>
        <end position="16"/>
    </location>
</feature>
<dbReference type="EMBL" id="FQNC01000012">
    <property type="protein sequence ID" value="SGY14143.1"/>
    <property type="molecule type" value="Genomic_DNA"/>
</dbReference>
<dbReference type="PANTHER" id="PTHR21569:SF1">
    <property type="entry name" value="SMALL RIBOSOMAL SUBUNIT PROTEIN US9M"/>
    <property type="match status" value="1"/>
</dbReference>
<comment type="similarity">
    <text evidence="1 4">Belongs to the universal ribosomal protein uS9 family.</text>
</comment>